<dbReference type="InterPro" id="IPR015947">
    <property type="entry name" value="PUA-like_sf"/>
</dbReference>
<dbReference type="PROSITE" id="PS51787">
    <property type="entry name" value="LON_N"/>
    <property type="match status" value="1"/>
</dbReference>
<keyword evidence="3" id="KW-1185">Reference proteome</keyword>
<protein>
    <submittedName>
        <fullName evidence="2">LON peptidase substrate-binding domain-containing protein</fullName>
    </submittedName>
</protein>
<dbReference type="PANTHER" id="PTHR46732:SF8">
    <property type="entry name" value="ATP-DEPENDENT PROTEASE LA (LON) DOMAIN PROTEIN"/>
    <property type="match status" value="1"/>
</dbReference>
<evidence type="ECO:0000313" key="2">
    <source>
        <dbReference type="EMBL" id="MDT7042463.1"/>
    </source>
</evidence>
<dbReference type="InterPro" id="IPR003111">
    <property type="entry name" value="Lon_prtase_N"/>
</dbReference>
<name>A0ABU3K7Y7_9BACT</name>
<evidence type="ECO:0000313" key="3">
    <source>
        <dbReference type="Proteomes" id="UP001250932"/>
    </source>
</evidence>
<dbReference type="Gene3D" id="2.30.130.40">
    <property type="entry name" value="LON domain-like"/>
    <property type="match status" value="1"/>
</dbReference>
<dbReference type="SMART" id="SM00464">
    <property type="entry name" value="LON"/>
    <property type="match status" value="1"/>
</dbReference>
<sequence length="224" mass="25546">MPELDRTTSSDSDVFPIPDVIPLFPLPNVVFFPNTYLPLHIFEPRYQEMITDASQVGQCIGMVLLKDGWENDYYGTPPVFSLGCVGRIKNVQPLADGRSNVILQGLSRFDIEEEFFDTSYRRAKISLRPSETFEGPIEPGLRLGLTKLALEYLRARKAQELCKLITAQSILDTVLINSLSSCLDFTPFEKQFLLESESLQQQTRRLIDLLRFKLDAQQHSQELD</sequence>
<feature type="domain" description="Lon N-terminal" evidence="1">
    <location>
        <begin position="21"/>
        <end position="214"/>
    </location>
</feature>
<dbReference type="EMBL" id="JAQOUE010000001">
    <property type="protein sequence ID" value="MDT7042463.1"/>
    <property type="molecule type" value="Genomic_DNA"/>
</dbReference>
<dbReference type="RefSeq" id="WP_313832873.1">
    <property type="nucleotide sequence ID" value="NZ_JAQOUE010000001.1"/>
</dbReference>
<accession>A0ABU3K7Y7</accession>
<organism evidence="2 3">
    <name type="scientific">Candidatus Nitronereus thalassa</name>
    <dbReference type="NCBI Taxonomy" id="3020898"/>
    <lineage>
        <taxon>Bacteria</taxon>
        <taxon>Pseudomonadati</taxon>
        <taxon>Nitrospirota</taxon>
        <taxon>Nitrospiria</taxon>
        <taxon>Nitrospirales</taxon>
        <taxon>Nitrospiraceae</taxon>
        <taxon>Candidatus Nitronereus</taxon>
    </lineage>
</organism>
<evidence type="ECO:0000259" key="1">
    <source>
        <dbReference type="PROSITE" id="PS51787"/>
    </source>
</evidence>
<dbReference type="Pfam" id="PF02190">
    <property type="entry name" value="LON_substr_bdg"/>
    <property type="match status" value="1"/>
</dbReference>
<gene>
    <name evidence="2" type="ORF">PPG34_08865</name>
</gene>
<proteinExistence type="predicted"/>
<dbReference type="Proteomes" id="UP001250932">
    <property type="component" value="Unassembled WGS sequence"/>
</dbReference>
<dbReference type="PANTHER" id="PTHR46732">
    <property type="entry name" value="ATP-DEPENDENT PROTEASE LA (LON) DOMAIN PROTEIN"/>
    <property type="match status" value="1"/>
</dbReference>
<dbReference type="SUPFAM" id="SSF88697">
    <property type="entry name" value="PUA domain-like"/>
    <property type="match status" value="1"/>
</dbReference>
<dbReference type="InterPro" id="IPR046336">
    <property type="entry name" value="Lon_prtase_N_sf"/>
</dbReference>
<reference evidence="2 3" key="1">
    <citation type="journal article" date="2023" name="ISME J.">
        <title>Cultivation and genomic characterization of novel and ubiquitous marine nitrite-oxidizing bacteria from the Nitrospirales.</title>
        <authorList>
            <person name="Mueller A.J."/>
            <person name="Daebeler A."/>
            <person name="Herbold C.W."/>
            <person name="Kirkegaard R.H."/>
            <person name="Daims H."/>
        </authorList>
    </citation>
    <scope>NUCLEOTIDE SEQUENCE [LARGE SCALE GENOMIC DNA]</scope>
    <source>
        <strain evidence="2 3">EB</strain>
    </source>
</reference>
<comment type="caution">
    <text evidence="2">The sequence shown here is derived from an EMBL/GenBank/DDBJ whole genome shotgun (WGS) entry which is preliminary data.</text>
</comment>